<gene>
    <name evidence="2" type="ORF">KC729_15730</name>
</gene>
<dbReference type="Proteomes" id="UP000697710">
    <property type="component" value="Unassembled WGS sequence"/>
</dbReference>
<dbReference type="InterPro" id="IPR018723">
    <property type="entry name" value="DUF2254_membrane"/>
</dbReference>
<protein>
    <submittedName>
        <fullName evidence="2">DUF2254 domain-containing protein</fullName>
    </submittedName>
</protein>
<dbReference type="Pfam" id="PF10011">
    <property type="entry name" value="DUF2254"/>
    <property type="match status" value="1"/>
</dbReference>
<sequence>MRRGHGSAPAAAPGCVSGRLLYGLHGSERSGPILPARPDGATLRRSPKSEIDSDLIDSSRSRFVLGDHRSAVQDLFFLLGQLTEIAARALSPGVNDPVTATACVERLGAAVCLAARPRRRIPAQTRTPRRFLVATGARMSPIRVMEGDPRPSRAHTEPGNGPSLNSFRASVVPRADLLCGWEVRFFR</sequence>
<dbReference type="EMBL" id="JAGQHR010000586">
    <property type="protein sequence ID" value="MCA9729140.1"/>
    <property type="molecule type" value="Genomic_DNA"/>
</dbReference>
<organism evidence="2 3">
    <name type="scientific">Eiseniibacteriota bacterium</name>
    <dbReference type="NCBI Taxonomy" id="2212470"/>
    <lineage>
        <taxon>Bacteria</taxon>
        <taxon>Candidatus Eiseniibacteriota</taxon>
    </lineage>
</organism>
<evidence type="ECO:0000313" key="3">
    <source>
        <dbReference type="Proteomes" id="UP000697710"/>
    </source>
</evidence>
<reference evidence="2" key="1">
    <citation type="submission" date="2020-04" db="EMBL/GenBank/DDBJ databases">
        <authorList>
            <person name="Zhang T."/>
        </authorList>
    </citation>
    <scope>NUCLEOTIDE SEQUENCE</scope>
    <source>
        <strain evidence="2">HKST-UBA01</strain>
    </source>
</reference>
<comment type="caution">
    <text evidence="2">The sequence shown here is derived from an EMBL/GenBank/DDBJ whole genome shotgun (WGS) entry which is preliminary data.</text>
</comment>
<proteinExistence type="predicted"/>
<feature type="compositionally biased region" description="Basic and acidic residues" evidence="1">
    <location>
        <begin position="145"/>
        <end position="156"/>
    </location>
</feature>
<evidence type="ECO:0000313" key="2">
    <source>
        <dbReference type="EMBL" id="MCA9729140.1"/>
    </source>
</evidence>
<name>A0A956M387_UNCEI</name>
<feature type="region of interest" description="Disordered" evidence="1">
    <location>
        <begin position="143"/>
        <end position="165"/>
    </location>
</feature>
<reference evidence="2" key="2">
    <citation type="journal article" date="2021" name="Microbiome">
        <title>Successional dynamics and alternative stable states in a saline activated sludge microbial community over 9 years.</title>
        <authorList>
            <person name="Wang Y."/>
            <person name="Ye J."/>
            <person name="Ju F."/>
            <person name="Liu L."/>
            <person name="Boyd J.A."/>
            <person name="Deng Y."/>
            <person name="Parks D.H."/>
            <person name="Jiang X."/>
            <person name="Yin X."/>
            <person name="Woodcroft B.J."/>
            <person name="Tyson G.W."/>
            <person name="Hugenholtz P."/>
            <person name="Polz M.F."/>
            <person name="Zhang T."/>
        </authorList>
    </citation>
    <scope>NUCLEOTIDE SEQUENCE</scope>
    <source>
        <strain evidence="2">HKST-UBA01</strain>
    </source>
</reference>
<accession>A0A956M387</accession>
<evidence type="ECO:0000256" key="1">
    <source>
        <dbReference type="SAM" id="MobiDB-lite"/>
    </source>
</evidence>
<dbReference type="AlphaFoldDB" id="A0A956M387"/>